<reference evidence="1 2" key="1">
    <citation type="submission" date="2018-09" db="EMBL/GenBank/DDBJ databases">
        <title>A high-quality reference genome of wild soybean provides a powerful tool to mine soybean genomes.</title>
        <authorList>
            <person name="Xie M."/>
            <person name="Chung C.Y.L."/>
            <person name="Li M.-W."/>
            <person name="Wong F.-L."/>
            <person name="Chan T.-F."/>
            <person name="Lam H.-M."/>
        </authorList>
    </citation>
    <scope>NUCLEOTIDE SEQUENCE [LARGE SCALE GENOMIC DNA]</scope>
    <source>
        <strain evidence="2">cv. W05</strain>
        <tissue evidence="1">Hypocotyl of etiolated seedlings</tissue>
    </source>
</reference>
<feature type="non-terminal residue" evidence="1">
    <location>
        <position position="1"/>
    </location>
</feature>
<evidence type="ECO:0000313" key="2">
    <source>
        <dbReference type="Proteomes" id="UP000289340"/>
    </source>
</evidence>
<dbReference type="Proteomes" id="UP000289340">
    <property type="component" value="Chromosome 6"/>
</dbReference>
<proteinExistence type="predicted"/>
<organism evidence="1 2">
    <name type="scientific">Glycine soja</name>
    <name type="common">Wild soybean</name>
    <dbReference type="NCBI Taxonomy" id="3848"/>
    <lineage>
        <taxon>Eukaryota</taxon>
        <taxon>Viridiplantae</taxon>
        <taxon>Streptophyta</taxon>
        <taxon>Embryophyta</taxon>
        <taxon>Tracheophyta</taxon>
        <taxon>Spermatophyta</taxon>
        <taxon>Magnoliopsida</taxon>
        <taxon>eudicotyledons</taxon>
        <taxon>Gunneridae</taxon>
        <taxon>Pentapetalae</taxon>
        <taxon>rosids</taxon>
        <taxon>fabids</taxon>
        <taxon>Fabales</taxon>
        <taxon>Fabaceae</taxon>
        <taxon>Papilionoideae</taxon>
        <taxon>50 kb inversion clade</taxon>
        <taxon>NPAAA clade</taxon>
        <taxon>indigoferoid/millettioid clade</taxon>
        <taxon>Phaseoleae</taxon>
        <taxon>Glycine</taxon>
        <taxon>Glycine subgen. Soja</taxon>
    </lineage>
</organism>
<accession>A0A445K742</accession>
<protein>
    <submittedName>
        <fullName evidence="1">Uncharacterized protein</fullName>
    </submittedName>
</protein>
<evidence type="ECO:0000313" key="1">
    <source>
        <dbReference type="EMBL" id="RZC06613.1"/>
    </source>
</evidence>
<sequence>SSPPNLKSLCMYFYLSAEVTRVQTPAVMGTTASYHIRLLSLNHVLRVIMLQTKLSFAICP</sequence>
<keyword evidence="2" id="KW-1185">Reference proteome</keyword>
<name>A0A445K742_GLYSO</name>
<dbReference type="AlphaFoldDB" id="A0A445K742"/>
<gene>
    <name evidence="1" type="ORF">D0Y65_014197</name>
</gene>
<dbReference type="EMBL" id="QZWG01000006">
    <property type="protein sequence ID" value="RZC06613.1"/>
    <property type="molecule type" value="Genomic_DNA"/>
</dbReference>
<comment type="caution">
    <text evidence="1">The sequence shown here is derived from an EMBL/GenBank/DDBJ whole genome shotgun (WGS) entry which is preliminary data.</text>
</comment>